<feature type="compositionally biased region" description="Polar residues" evidence="1">
    <location>
        <begin position="1"/>
        <end position="12"/>
    </location>
</feature>
<reference evidence="2" key="1">
    <citation type="submission" date="2020-03" db="EMBL/GenBank/DDBJ databases">
        <title>Hybrid Assembly of Korean Phytophthora infestans isolates.</title>
        <authorList>
            <person name="Prokchorchik M."/>
            <person name="Lee Y."/>
            <person name="Seo J."/>
            <person name="Cho J.-H."/>
            <person name="Park Y.-E."/>
            <person name="Jang D.-C."/>
            <person name="Im J.-S."/>
            <person name="Choi J.-G."/>
            <person name="Park H.-J."/>
            <person name="Lee G.-B."/>
            <person name="Lee Y.-G."/>
            <person name="Hong S.-Y."/>
            <person name="Cho K."/>
            <person name="Sohn K.H."/>
        </authorList>
    </citation>
    <scope>NUCLEOTIDE SEQUENCE</scope>
    <source>
        <strain evidence="2">KR_2_A2</strain>
    </source>
</reference>
<proteinExistence type="predicted"/>
<sequence>MTTRRTNRNQEATKAPADIGSTHGLAPIQLEVANATPGIPPLPGIQAVAPEEGHSAKYHRQHLSNITEESNQSQAQGNSAKAKEARDTEGESSGSDSASSFGVGWGPILVNAGASHHLTSRVKGFKVTDDDVTLDIRGADGRTVITKAKDRLPIKALGQNISGNELEQEFLVKKSTWSTGFLTLCYRYRLCCVTVIQ</sequence>
<organism evidence="2 3">
    <name type="scientific">Phytophthora infestans</name>
    <name type="common">Potato late blight agent</name>
    <name type="synonym">Botrytis infestans</name>
    <dbReference type="NCBI Taxonomy" id="4787"/>
    <lineage>
        <taxon>Eukaryota</taxon>
        <taxon>Sar</taxon>
        <taxon>Stramenopiles</taxon>
        <taxon>Oomycota</taxon>
        <taxon>Peronosporomycetes</taxon>
        <taxon>Peronosporales</taxon>
        <taxon>Peronosporaceae</taxon>
        <taxon>Phytophthora</taxon>
    </lineage>
</organism>
<dbReference type="AlphaFoldDB" id="A0A8S9UZW6"/>
<protein>
    <submittedName>
        <fullName evidence="2">Uncharacterized protein</fullName>
    </submittedName>
</protein>
<dbReference type="EMBL" id="JAACNO010000644">
    <property type="protein sequence ID" value="KAF4146131.1"/>
    <property type="molecule type" value="Genomic_DNA"/>
</dbReference>
<evidence type="ECO:0000256" key="1">
    <source>
        <dbReference type="SAM" id="MobiDB-lite"/>
    </source>
</evidence>
<comment type="caution">
    <text evidence="2">The sequence shown here is derived from an EMBL/GenBank/DDBJ whole genome shotgun (WGS) entry which is preliminary data.</text>
</comment>
<name>A0A8S9UZW6_PHYIN</name>
<accession>A0A8S9UZW6</accession>
<feature type="region of interest" description="Disordered" evidence="1">
    <location>
        <begin position="1"/>
        <end position="99"/>
    </location>
</feature>
<dbReference type="Proteomes" id="UP000704712">
    <property type="component" value="Unassembled WGS sequence"/>
</dbReference>
<gene>
    <name evidence="2" type="ORF">GN958_ATG04606</name>
</gene>
<evidence type="ECO:0000313" key="3">
    <source>
        <dbReference type="Proteomes" id="UP000704712"/>
    </source>
</evidence>
<evidence type="ECO:0000313" key="2">
    <source>
        <dbReference type="EMBL" id="KAF4146131.1"/>
    </source>
</evidence>
<feature type="compositionally biased region" description="Polar residues" evidence="1">
    <location>
        <begin position="63"/>
        <end position="79"/>
    </location>
</feature>